<dbReference type="EMBL" id="LKCN02000006">
    <property type="protein sequence ID" value="RCI13582.1"/>
    <property type="molecule type" value="Genomic_DNA"/>
</dbReference>
<reference evidence="1 2" key="1">
    <citation type="journal article" date="2015" name="BMC Genomics">
        <title>Insights from the genome of Ophiocordyceps polyrhachis-furcata to pathogenicity and host specificity in insect fungi.</title>
        <authorList>
            <person name="Wichadakul D."/>
            <person name="Kobmoo N."/>
            <person name="Ingsriswang S."/>
            <person name="Tangphatsornruang S."/>
            <person name="Chantasingh D."/>
            <person name="Luangsa-ard J.J."/>
            <person name="Eurwilaichitr L."/>
        </authorList>
    </citation>
    <scope>NUCLEOTIDE SEQUENCE [LARGE SCALE GENOMIC DNA]</scope>
    <source>
        <strain evidence="1 2">BCC 54312</strain>
    </source>
</reference>
<keyword evidence="2" id="KW-1185">Reference proteome</keyword>
<name>A0A367LH58_9HYPO</name>
<comment type="caution">
    <text evidence="1">The sequence shown here is derived from an EMBL/GenBank/DDBJ whole genome shotgun (WGS) entry which is preliminary data.</text>
</comment>
<sequence>AQRLQRGRVRTYRGYSGRVIAVIAGIIGLPPNHRSSKYVRVLQVGTLKYLEKYLYS</sequence>
<dbReference type="Proteomes" id="UP000253664">
    <property type="component" value="Unassembled WGS sequence"/>
</dbReference>
<gene>
    <name evidence="1" type="ORF">L249_5629</name>
</gene>
<dbReference type="AlphaFoldDB" id="A0A367LH58"/>
<feature type="non-terminal residue" evidence="1">
    <location>
        <position position="1"/>
    </location>
</feature>
<organism evidence="1 2">
    <name type="scientific">Ophiocordyceps polyrhachis-furcata BCC 54312</name>
    <dbReference type="NCBI Taxonomy" id="1330021"/>
    <lineage>
        <taxon>Eukaryota</taxon>
        <taxon>Fungi</taxon>
        <taxon>Dikarya</taxon>
        <taxon>Ascomycota</taxon>
        <taxon>Pezizomycotina</taxon>
        <taxon>Sordariomycetes</taxon>
        <taxon>Hypocreomycetidae</taxon>
        <taxon>Hypocreales</taxon>
        <taxon>Ophiocordycipitaceae</taxon>
        <taxon>Ophiocordyceps</taxon>
    </lineage>
</organism>
<proteinExistence type="predicted"/>
<evidence type="ECO:0000313" key="1">
    <source>
        <dbReference type="EMBL" id="RCI13582.1"/>
    </source>
</evidence>
<protein>
    <submittedName>
        <fullName evidence="1">Uncharacterized protein</fullName>
    </submittedName>
</protein>
<evidence type="ECO:0000313" key="2">
    <source>
        <dbReference type="Proteomes" id="UP000253664"/>
    </source>
</evidence>
<accession>A0A367LH58</accession>